<feature type="region of interest" description="Disordered" evidence="1">
    <location>
        <begin position="265"/>
        <end position="308"/>
    </location>
</feature>
<dbReference type="InterPro" id="IPR014747">
    <property type="entry name" value="Bac_photo_RC_H_C"/>
</dbReference>
<reference evidence="4" key="1">
    <citation type="journal article" date="2014" name="Int. J. Syst. Evol. Microbiol.">
        <title>Complete genome sequence of Corynebacterium casei LMG S-19264T (=DSM 44701T), isolated from a smear-ripened cheese.</title>
        <authorList>
            <consortium name="US DOE Joint Genome Institute (JGI-PGF)"/>
            <person name="Walter F."/>
            <person name="Albersmeier A."/>
            <person name="Kalinowski J."/>
            <person name="Ruckert C."/>
        </authorList>
    </citation>
    <scope>NUCLEOTIDE SEQUENCE</scope>
    <source>
        <strain evidence="4">JCM 4790</strain>
    </source>
</reference>
<dbReference type="InterPro" id="IPR027275">
    <property type="entry name" value="PRC-brl_dom"/>
</dbReference>
<dbReference type="GO" id="GO:0019684">
    <property type="term" value="P:photosynthesis, light reaction"/>
    <property type="evidence" value="ECO:0007669"/>
    <property type="project" value="InterPro"/>
</dbReference>
<reference evidence="4" key="2">
    <citation type="submission" date="2020-09" db="EMBL/GenBank/DDBJ databases">
        <authorList>
            <person name="Sun Q."/>
            <person name="Ohkuma M."/>
        </authorList>
    </citation>
    <scope>NUCLEOTIDE SEQUENCE</scope>
    <source>
        <strain evidence="4">JCM 4790</strain>
    </source>
</reference>
<evidence type="ECO:0000259" key="2">
    <source>
        <dbReference type="Pfam" id="PF05239"/>
    </source>
</evidence>
<evidence type="ECO:0000256" key="1">
    <source>
        <dbReference type="SAM" id="MobiDB-lite"/>
    </source>
</evidence>
<dbReference type="RefSeq" id="WP_190190698.1">
    <property type="nucleotide sequence ID" value="NZ_BMVU01000011.1"/>
</dbReference>
<feature type="region of interest" description="Disordered" evidence="1">
    <location>
        <begin position="111"/>
        <end position="184"/>
    </location>
</feature>
<dbReference type="Gene3D" id="3.90.50.10">
    <property type="entry name" value="Photosynthetic Reaction Center, subunit H, domain 2"/>
    <property type="match status" value="1"/>
</dbReference>
<dbReference type="InterPro" id="IPR052967">
    <property type="entry name" value="Stress_Response_Assoc"/>
</dbReference>
<feature type="compositionally biased region" description="Basic and acidic residues" evidence="1">
    <location>
        <begin position="170"/>
        <end position="184"/>
    </location>
</feature>
<dbReference type="SUPFAM" id="SSF50346">
    <property type="entry name" value="PRC-barrel domain"/>
    <property type="match status" value="1"/>
</dbReference>
<proteinExistence type="predicted"/>
<feature type="domain" description="PRC-barrel" evidence="2">
    <location>
        <begin position="11"/>
        <end position="61"/>
    </location>
</feature>
<gene>
    <name evidence="4" type="ORF">GCM10010358_29890</name>
</gene>
<accession>A0A918NHF8</accession>
<dbReference type="InterPro" id="IPR011033">
    <property type="entry name" value="PRC_barrel-like_sf"/>
</dbReference>
<comment type="caution">
    <text evidence="4">The sequence shown here is derived from an EMBL/GenBank/DDBJ whole genome shotgun (WGS) entry which is preliminary data.</text>
</comment>
<dbReference type="PANTHER" id="PTHR38463">
    <property type="entry name" value="STRESS RESPONSE PROTEIN YSNF"/>
    <property type="match status" value="1"/>
</dbReference>
<dbReference type="Pfam" id="PF09557">
    <property type="entry name" value="DUF2382"/>
    <property type="match status" value="1"/>
</dbReference>
<evidence type="ECO:0000259" key="3">
    <source>
        <dbReference type="Pfam" id="PF09557"/>
    </source>
</evidence>
<dbReference type="EMBL" id="BMVU01000011">
    <property type="protein sequence ID" value="GGX73389.1"/>
    <property type="molecule type" value="Genomic_DNA"/>
</dbReference>
<dbReference type="Pfam" id="PF05239">
    <property type="entry name" value="PRC"/>
    <property type="match status" value="1"/>
</dbReference>
<keyword evidence="5" id="KW-1185">Reference proteome</keyword>
<feature type="compositionally biased region" description="Low complexity" evidence="1">
    <location>
        <begin position="136"/>
        <end position="146"/>
    </location>
</feature>
<feature type="compositionally biased region" description="Gly residues" evidence="1">
    <location>
        <begin position="288"/>
        <end position="297"/>
    </location>
</feature>
<evidence type="ECO:0000313" key="4">
    <source>
        <dbReference type="EMBL" id="GGX73389.1"/>
    </source>
</evidence>
<protein>
    <submittedName>
        <fullName evidence="4">Photosystem reaction center subunit H</fullName>
    </submittedName>
</protein>
<dbReference type="Proteomes" id="UP000619244">
    <property type="component" value="Unassembled WGS sequence"/>
</dbReference>
<feature type="compositionally biased region" description="Basic and acidic residues" evidence="1">
    <location>
        <begin position="265"/>
        <end position="281"/>
    </location>
</feature>
<dbReference type="GO" id="GO:0030077">
    <property type="term" value="C:plasma membrane light-harvesting complex"/>
    <property type="evidence" value="ECO:0007669"/>
    <property type="project" value="InterPro"/>
</dbReference>
<dbReference type="AlphaFoldDB" id="A0A918NHF8"/>
<dbReference type="InterPro" id="IPR019060">
    <property type="entry name" value="DUF2382"/>
</dbReference>
<sequence length="308" mass="33129">MTSGERYLGTEELRGLTAYDPAGEKVGKVEEVYVDDRTGRPDWITVTTGLFGMKMTFVPLEGARRDGEGLRLAHTKDTIKEAPRVDADQHLDADEEQRLYRHYGVSHSGMDAAGGVNTNADRSMADSGPKGGPAGLTGAVGTAGTGMANKGRSGMADTGRAGTAGARGGQHPDEMVRSEERLEVGKTEDVVGRARLRKVVVTENVVTTVPISHEEVRVVHEPIREGEGVRADIGEAEAEVTLHAERPVVRKEAVPVERVHLETEKVTEQQEVADTVRKEQIEYDDGTGKAGPAGRRGPGGRHGRPDQR</sequence>
<feature type="domain" description="DUF2382" evidence="3">
    <location>
        <begin position="175"/>
        <end position="282"/>
    </location>
</feature>
<organism evidence="4 5">
    <name type="scientific">Streptomyces minutiscleroticus</name>
    <dbReference type="NCBI Taxonomy" id="68238"/>
    <lineage>
        <taxon>Bacteria</taxon>
        <taxon>Bacillati</taxon>
        <taxon>Actinomycetota</taxon>
        <taxon>Actinomycetes</taxon>
        <taxon>Kitasatosporales</taxon>
        <taxon>Streptomycetaceae</taxon>
        <taxon>Streptomyces</taxon>
    </lineage>
</organism>
<dbReference type="PANTHER" id="PTHR38463:SF1">
    <property type="entry name" value="STRESS RESPONSE PROTEIN YSNF"/>
    <property type="match status" value="1"/>
</dbReference>
<name>A0A918NHF8_9ACTN</name>
<evidence type="ECO:0000313" key="5">
    <source>
        <dbReference type="Proteomes" id="UP000619244"/>
    </source>
</evidence>